<comment type="caution">
    <text evidence="5">The sequence shown here is derived from an EMBL/GenBank/DDBJ whole genome shotgun (WGS) entry which is preliminary data.</text>
</comment>
<evidence type="ECO:0000313" key="6">
    <source>
        <dbReference type="Proteomes" id="UP000569951"/>
    </source>
</evidence>
<dbReference type="Gene3D" id="3.20.170.30">
    <property type="match status" value="1"/>
</dbReference>
<evidence type="ECO:0000256" key="1">
    <source>
        <dbReference type="ARBA" id="ARBA00009836"/>
    </source>
</evidence>
<evidence type="ECO:0000256" key="2">
    <source>
        <dbReference type="ARBA" id="ARBA00022679"/>
    </source>
</evidence>
<sequence>MASILRSGLERRSRHHVHLSTDPGTARRVGARHGAPVVLEVWAEAMAREGKLFYRAENGVWLTERVPPRFLRVLG</sequence>
<evidence type="ECO:0000256" key="4">
    <source>
        <dbReference type="SAM" id="MobiDB-lite"/>
    </source>
</evidence>
<dbReference type="Pfam" id="PF01885">
    <property type="entry name" value="PTS_2-RNA"/>
    <property type="match status" value="1"/>
</dbReference>
<dbReference type="SUPFAM" id="SSF56399">
    <property type="entry name" value="ADP-ribosylation"/>
    <property type="match status" value="1"/>
</dbReference>
<dbReference type="Proteomes" id="UP000569951">
    <property type="component" value="Unassembled WGS sequence"/>
</dbReference>
<dbReference type="EMBL" id="JACHHG010000010">
    <property type="protein sequence ID" value="MBB6099219.1"/>
    <property type="molecule type" value="Genomic_DNA"/>
</dbReference>
<evidence type="ECO:0000313" key="5">
    <source>
        <dbReference type="EMBL" id="MBB6099219.1"/>
    </source>
</evidence>
<dbReference type="PANTHER" id="PTHR12684:SF2">
    <property type="entry name" value="TRNA 2'-PHOSPHOTRANSFERASE 1"/>
    <property type="match status" value="1"/>
</dbReference>
<protein>
    <submittedName>
        <fullName evidence="5">RNA:NAD 2'-phosphotransferase (TPT1/KptA family)</fullName>
    </submittedName>
</protein>
<accession>A0A841I4J6</accession>
<keyword evidence="2 5" id="KW-0808">Transferase</keyword>
<dbReference type="PANTHER" id="PTHR12684">
    <property type="entry name" value="PUTATIVE PHOSPHOTRANSFERASE"/>
    <property type="match status" value="1"/>
</dbReference>
<gene>
    <name evidence="5" type="ORF">HNR42_002657</name>
</gene>
<dbReference type="AlphaFoldDB" id="A0A841I4J6"/>
<feature type="region of interest" description="Disordered" evidence="4">
    <location>
        <begin position="1"/>
        <end position="28"/>
    </location>
</feature>
<dbReference type="InterPro" id="IPR042081">
    <property type="entry name" value="RNA_2'-PTrans_C"/>
</dbReference>
<name>A0A841I4J6_9DEIO</name>
<comment type="similarity">
    <text evidence="1">Belongs to the KptA/TPT1 family.</text>
</comment>
<dbReference type="InterPro" id="IPR002745">
    <property type="entry name" value="Ptrans_KptA/Tpt1"/>
</dbReference>
<keyword evidence="6" id="KW-1185">Reference proteome</keyword>
<dbReference type="GO" id="GO:0008033">
    <property type="term" value="P:tRNA processing"/>
    <property type="evidence" value="ECO:0007669"/>
    <property type="project" value="TreeGrafter"/>
</dbReference>
<evidence type="ECO:0000256" key="3">
    <source>
        <dbReference type="ARBA" id="ARBA00023027"/>
    </source>
</evidence>
<proteinExistence type="inferred from homology"/>
<keyword evidence="3" id="KW-0520">NAD</keyword>
<reference evidence="5 6" key="1">
    <citation type="submission" date="2020-08" db="EMBL/GenBank/DDBJ databases">
        <title>Genomic Encyclopedia of Type Strains, Phase IV (KMG-IV): sequencing the most valuable type-strain genomes for metagenomic binning, comparative biology and taxonomic classification.</title>
        <authorList>
            <person name="Goeker M."/>
        </authorList>
    </citation>
    <scope>NUCLEOTIDE SEQUENCE [LARGE SCALE GENOMIC DNA]</scope>
    <source>
        <strain evidence="5 6">DSM 21458</strain>
    </source>
</reference>
<dbReference type="GO" id="GO:0000215">
    <property type="term" value="F:tRNA 2'-phosphotransferase activity"/>
    <property type="evidence" value="ECO:0007669"/>
    <property type="project" value="TreeGrafter"/>
</dbReference>
<organism evidence="5 6">
    <name type="scientific">Deinobacterium chartae</name>
    <dbReference type="NCBI Taxonomy" id="521158"/>
    <lineage>
        <taxon>Bacteria</taxon>
        <taxon>Thermotogati</taxon>
        <taxon>Deinococcota</taxon>
        <taxon>Deinococci</taxon>
        <taxon>Deinococcales</taxon>
        <taxon>Deinococcaceae</taxon>
        <taxon>Deinobacterium</taxon>
    </lineage>
</organism>